<keyword evidence="8" id="KW-0238">DNA-binding</keyword>
<sequence length="305" mass="34251">MSHSTMYPTDTNDISHRRTSSPTALTKLDPVPEGDSIYQLSRRLQPLVGREVLHSSIRVPRFATTSLNGRTLDHIWSYGKHLFMDFSGLCVHTHLKMEGTWSIHRAGDRWRKPGHTARIVVQLQGAPTHSHPIEVVGFSLGFLRIFPTRDYPLAIKELGPDVLDPQWPEEGHPLALANILSRPNRPIGTALLDQKNLAGVGNEYRAEICFLAGIHPATPVAHTDVEQVLAITRHLMWENRNQPLRVSTGVRRAGENAYVFGRNNRPCRRCGTLITKGFLGGIDRGGDADELERVIWWCPHCQPLK</sequence>
<keyword evidence="11" id="KW-0511">Multifunctional enzyme</keyword>
<dbReference type="CDD" id="cd08971">
    <property type="entry name" value="AcNei2_N"/>
    <property type="match status" value="1"/>
</dbReference>
<evidence type="ECO:0000313" key="18">
    <source>
        <dbReference type="Proteomes" id="UP000199065"/>
    </source>
</evidence>
<dbReference type="EC" id="4.2.99.18" evidence="2"/>
<dbReference type="AlphaFoldDB" id="A0A1I2UWJ8"/>
<dbReference type="SUPFAM" id="SSF57716">
    <property type="entry name" value="Glucocorticoid receptor-like (DNA-binding domain)"/>
    <property type="match status" value="1"/>
</dbReference>
<keyword evidence="17" id="KW-0540">Nuclease</keyword>
<evidence type="ECO:0000259" key="15">
    <source>
        <dbReference type="PROSITE" id="PS51066"/>
    </source>
</evidence>
<comment type="similarity">
    <text evidence="1">Belongs to the FPG family.</text>
</comment>
<dbReference type="Gene3D" id="1.10.8.50">
    <property type="match status" value="1"/>
</dbReference>
<proteinExistence type="inferred from homology"/>
<dbReference type="InterPro" id="IPR010979">
    <property type="entry name" value="Ribosomal_uS13-like_H2TH"/>
</dbReference>
<dbReference type="Pfam" id="PF06831">
    <property type="entry name" value="H2TH"/>
    <property type="match status" value="1"/>
</dbReference>
<dbReference type="GO" id="GO:0000703">
    <property type="term" value="F:oxidized pyrimidine nucleobase lesion DNA N-glycosylase activity"/>
    <property type="evidence" value="ECO:0007669"/>
    <property type="project" value="TreeGrafter"/>
</dbReference>
<dbReference type="SMART" id="SM01232">
    <property type="entry name" value="H2TH"/>
    <property type="match status" value="1"/>
</dbReference>
<evidence type="ECO:0000256" key="9">
    <source>
        <dbReference type="ARBA" id="ARBA00023204"/>
    </source>
</evidence>
<dbReference type="InterPro" id="IPR000214">
    <property type="entry name" value="Znf_DNA_glyclase/AP_lyase"/>
</dbReference>
<feature type="domain" description="FPG-type" evidence="15">
    <location>
        <begin position="258"/>
        <end position="303"/>
    </location>
</feature>
<keyword evidence="6" id="KW-0378">Hydrolase</keyword>
<dbReference type="GO" id="GO:0003684">
    <property type="term" value="F:damaged DNA binding"/>
    <property type="evidence" value="ECO:0007669"/>
    <property type="project" value="InterPro"/>
</dbReference>
<evidence type="ECO:0000256" key="11">
    <source>
        <dbReference type="ARBA" id="ARBA00023268"/>
    </source>
</evidence>
<evidence type="ECO:0000256" key="6">
    <source>
        <dbReference type="ARBA" id="ARBA00022801"/>
    </source>
</evidence>
<evidence type="ECO:0000259" key="16">
    <source>
        <dbReference type="PROSITE" id="PS51068"/>
    </source>
</evidence>
<evidence type="ECO:0000256" key="14">
    <source>
        <dbReference type="SAM" id="MobiDB-lite"/>
    </source>
</evidence>
<dbReference type="Gene3D" id="3.20.190.10">
    <property type="entry name" value="MutM-like, N-terminal"/>
    <property type="match status" value="1"/>
</dbReference>
<feature type="region of interest" description="Disordered" evidence="14">
    <location>
        <begin position="1"/>
        <end position="30"/>
    </location>
</feature>
<keyword evidence="12" id="KW-0326">Glycosidase</keyword>
<evidence type="ECO:0000256" key="10">
    <source>
        <dbReference type="ARBA" id="ARBA00023239"/>
    </source>
</evidence>
<dbReference type="STRING" id="185761.SAMN05660282_02043"/>
<evidence type="ECO:0000256" key="4">
    <source>
        <dbReference type="ARBA" id="ARBA00022763"/>
    </source>
</evidence>
<keyword evidence="3" id="KW-0479">Metal-binding</keyword>
<keyword evidence="18" id="KW-1185">Reference proteome</keyword>
<dbReference type="GO" id="GO:0140078">
    <property type="term" value="F:class I DNA-(apurinic or apyrimidinic site) endonuclease activity"/>
    <property type="evidence" value="ECO:0007669"/>
    <property type="project" value="UniProtKB-EC"/>
</dbReference>
<feature type="compositionally biased region" description="Polar residues" evidence="14">
    <location>
        <begin position="1"/>
        <end position="12"/>
    </location>
</feature>
<dbReference type="PANTHER" id="PTHR42697:SF1">
    <property type="entry name" value="ENDONUCLEASE 8"/>
    <property type="match status" value="1"/>
</dbReference>
<accession>A0A1I2UWJ8</accession>
<evidence type="ECO:0000256" key="7">
    <source>
        <dbReference type="ARBA" id="ARBA00022833"/>
    </source>
</evidence>
<protein>
    <recommendedName>
        <fullName evidence="2">DNA-(apurinic or apyrimidinic site) lyase</fullName>
        <ecNumber evidence="2">4.2.99.18</ecNumber>
    </recommendedName>
</protein>
<evidence type="ECO:0000256" key="1">
    <source>
        <dbReference type="ARBA" id="ARBA00009409"/>
    </source>
</evidence>
<dbReference type="Pfam" id="PF01149">
    <property type="entry name" value="Fapy_DNA_glyco"/>
    <property type="match status" value="1"/>
</dbReference>
<evidence type="ECO:0000256" key="12">
    <source>
        <dbReference type="ARBA" id="ARBA00023295"/>
    </source>
</evidence>
<dbReference type="PANTHER" id="PTHR42697">
    <property type="entry name" value="ENDONUCLEASE 8"/>
    <property type="match status" value="1"/>
</dbReference>
<keyword evidence="9" id="KW-0234">DNA repair</keyword>
<evidence type="ECO:0000313" key="17">
    <source>
        <dbReference type="EMBL" id="SFG81468.1"/>
    </source>
</evidence>
<organism evidence="17 18">
    <name type="scientific">Corynebacterium spheniscorum</name>
    <dbReference type="NCBI Taxonomy" id="185761"/>
    <lineage>
        <taxon>Bacteria</taxon>
        <taxon>Bacillati</taxon>
        <taxon>Actinomycetota</taxon>
        <taxon>Actinomycetes</taxon>
        <taxon>Mycobacteriales</taxon>
        <taxon>Corynebacteriaceae</taxon>
        <taxon>Corynebacterium</taxon>
    </lineage>
</organism>
<dbReference type="Proteomes" id="UP000199065">
    <property type="component" value="Unassembled WGS sequence"/>
</dbReference>
<keyword evidence="4" id="KW-0227">DNA damage</keyword>
<dbReference type="GO" id="GO:0006284">
    <property type="term" value="P:base-excision repair"/>
    <property type="evidence" value="ECO:0007669"/>
    <property type="project" value="InterPro"/>
</dbReference>
<dbReference type="SMART" id="SM00898">
    <property type="entry name" value="Fapy_DNA_glyco"/>
    <property type="match status" value="1"/>
</dbReference>
<dbReference type="PROSITE" id="PS51066">
    <property type="entry name" value="ZF_FPG_2"/>
    <property type="match status" value="1"/>
</dbReference>
<evidence type="ECO:0000256" key="8">
    <source>
        <dbReference type="ARBA" id="ARBA00023125"/>
    </source>
</evidence>
<dbReference type="InterPro" id="IPR035937">
    <property type="entry name" value="FPG_N"/>
</dbReference>
<evidence type="ECO:0000256" key="13">
    <source>
        <dbReference type="PROSITE-ProRule" id="PRU00391"/>
    </source>
</evidence>
<evidence type="ECO:0000256" key="2">
    <source>
        <dbReference type="ARBA" id="ARBA00012720"/>
    </source>
</evidence>
<reference evidence="17 18" key="1">
    <citation type="submission" date="2016-10" db="EMBL/GenBank/DDBJ databases">
        <authorList>
            <person name="de Groot N.N."/>
        </authorList>
    </citation>
    <scope>NUCLEOTIDE SEQUENCE [LARGE SCALE GENOMIC DNA]</scope>
    <source>
        <strain>J11</strain>
        <strain evidence="18">PG 39</strain>
    </source>
</reference>
<gene>
    <name evidence="17" type="ORF">SAMN05660282_02043</name>
</gene>
<name>A0A1I2UWJ8_9CORY</name>
<dbReference type="EMBL" id="FOPJ01000016">
    <property type="protein sequence ID" value="SFG81468.1"/>
    <property type="molecule type" value="Genomic_DNA"/>
</dbReference>
<dbReference type="SUPFAM" id="SSF81624">
    <property type="entry name" value="N-terminal domain of MutM-like DNA repair proteins"/>
    <property type="match status" value="1"/>
</dbReference>
<evidence type="ECO:0000256" key="5">
    <source>
        <dbReference type="ARBA" id="ARBA00022771"/>
    </source>
</evidence>
<keyword evidence="17" id="KW-0255">Endonuclease</keyword>
<dbReference type="InterPro" id="IPR012319">
    <property type="entry name" value="FPG_cat"/>
</dbReference>
<keyword evidence="10" id="KW-0456">Lyase</keyword>
<dbReference type="PROSITE" id="PS51068">
    <property type="entry name" value="FPG_CAT"/>
    <property type="match status" value="1"/>
</dbReference>
<dbReference type="InterPro" id="IPR044090">
    <property type="entry name" value="Nei2_N"/>
</dbReference>
<keyword evidence="7" id="KW-0862">Zinc</keyword>
<dbReference type="GO" id="GO:0008270">
    <property type="term" value="F:zinc ion binding"/>
    <property type="evidence" value="ECO:0007669"/>
    <property type="project" value="UniProtKB-KW"/>
</dbReference>
<keyword evidence="5 13" id="KW-0863">Zinc-finger</keyword>
<feature type="domain" description="Formamidopyrimidine-DNA glycosylase catalytic" evidence="16">
    <location>
        <begin position="32"/>
        <end position="117"/>
    </location>
</feature>
<evidence type="ECO:0000256" key="3">
    <source>
        <dbReference type="ARBA" id="ARBA00022723"/>
    </source>
</evidence>
<dbReference type="InterPro" id="IPR015886">
    <property type="entry name" value="H2TH_FPG"/>
</dbReference>
<dbReference type="SUPFAM" id="SSF46946">
    <property type="entry name" value="S13-like H2TH domain"/>
    <property type="match status" value="1"/>
</dbReference>